<evidence type="ECO:0000256" key="1">
    <source>
        <dbReference type="SAM" id="MobiDB-lite"/>
    </source>
</evidence>
<accession>A0A6P2DA21</accession>
<dbReference type="AlphaFoldDB" id="A0A6P2DA21"/>
<feature type="region of interest" description="Disordered" evidence="1">
    <location>
        <begin position="29"/>
        <end position="52"/>
    </location>
</feature>
<protein>
    <recommendedName>
        <fullName evidence="5">Secreted protein</fullName>
    </recommendedName>
</protein>
<gene>
    <name evidence="3" type="ORF">SOIL9_07340</name>
</gene>
<dbReference type="Proteomes" id="UP000464178">
    <property type="component" value="Chromosome"/>
</dbReference>
<reference evidence="3 4" key="1">
    <citation type="submission" date="2019-05" db="EMBL/GenBank/DDBJ databases">
        <authorList>
            <consortium name="Science for Life Laboratories"/>
        </authorList>
    </citation>
    <scope>NUCLEOTIDE SEQUENCE [LARGE SCALE GENOMIC DNA]</scope>
    <source>
        <strain evidence="3">Soil9</strain>
    </source>
</reference>
<evidence type="ECO:0000313" key="3">
    <source>
        <dbReference type="EMBL" id="VTR97406.1"/>
    </source>
</evidence>
<feature type="chain" id="PRO_5027084285" description="Secreted protein" evidence="2">
    <location>
        <begin position="25"/>
        <end position="75"/>
    </location>
</feature>
<feature type="signal peptide" evidence="2">
    <location>
        <begin position="1"/>
        <end position="24"/>
    </location>
</feature>
<evidence type="ECO:0000313" key="4">
    <source>
        <dbReference type="Proteomes" id="UP000464178"/>
    </source>
</evidence>
<keyword evidence="4" id="KW-1185">Reference proteome</keyword>
<dbReference type="EMBL" id="LR593886">
    <property type="protein sequence ID" value="VTR97406.1"/>
    <property type="molecule type" value="Genomic_DNA"/>
</dbReference>
<sequence>MNLRRVLMAVALVCGLCVWGFARSNVEPASAQGANAVPSETEEDENGNHDEAAARYRTNQARHWRQLAIGTATSH</sequence>
<evidence type="ECO:0000256" key="2">
    <source>
        <dbReference type="SAM" id="SignalP"/>
    </source>
</evidence>
<keyword evidence="2" id="KW-0732">Signal</keyword>
<evidence type="ECO:0008006" key="5">
    <source>
        <dbReference type="Google" id="ProtNLM"/>
    </source>
</evidence>
<name>A0A6P2DA21_9BACT</name>
<organism evidence="3 4">
    <name type="scientific">Gemmata massiliana</name>
    <dbReference type="NCBI Taxonomy" id="1210884"/>
    <lineage>
        <taxon>Bacteria</taxon>
        <taxon>Pseudomonadati</taxon>
        <taxon>Planctomycetota</taxon>
        <taxon>Planctomycetia</taxon>
        <taxon>Gemmatales</taxon>
        <taxon>Gemmataceae</taxon>
        <taxon>Gemmata</taxon>
    </lineage>
</organism>
<dbReference type="KEGG" id="gms:SOIL9_07340"/>
<dbReference type="RefSeq" id="WP_082841823.1">
    <property type="nucleotide sequence ID" value="NZ_LR593886.1"/>
</dbReference>
<proteinExistence type="predicted"/>